<keyword evidence="3" id="KW-1185">Reference proteome</keyword>
<dbReference type="Proteomes" id="UP001611263">
    <property type="component" value="Unassembled WGS sequence"/>
</dbReference>
<evidence type="ECO:0000313" key="3">
    <source>
        <dbReference type="Proteomes" id="UP001611263"/>
    </source>
</evidence>
<organism evidence="2 3">
    <name type="scientific">Nocardia carnea</name>
    <dbReference type="NCBI Taxonomy" id="37328"/>
    <lineage>
        <taxon>Bacteria</taxon>
        <taxon>Bacillati</taxon>
        <taxon>Actinomycetota</taxon>
        <taxon>Actinomycetes</taxon>
        <taxon>Mycobacteriales</taxon>
        <taxon>Nocardiaceae</taxon>
        <taxon>Nocardia</taxon>
    </lineage>
</organism>
<sequence length="303" mass="30658">MRTVPWPAAEVALAAAETWGISGTGFLQLYVPVAIFAVGVAFWLRHRVVHAPASALAADLSAPELGLLTSDERAVMASVALLRSHELIDAQGCSTGSRAPAGLDLFTVAVSGHLGKSPQSITEVTRRMRTDLDRLRAGLVDRGYMTGPQFSKELREAGLPIVVVGLFGVVRLIAGLSNSNPVFFLGVVLVLLGVAWWRVVTVRRVTGRGKAAKQEALIGNFHLRPSAIPSYPSFGPAAAGLAVALFGVQALMLIDPGLNTAMSGYSAEPAGSGGEGGSGGDGGGGGGDGGGCGGGGCGGGCGG</sequence>
<accession>A0ABW7TWB8</accession>
<comment type="caution">
    <text evidence="2">The sequence shown here is derived from an EMBL/GenBank/DDBJ whole genome shotgun (WGS) entry which is preliminary data.</text>
</comment>
<reference evidence="2 3" key="1">
    <citation type="submission" date="2024-10" db="EMBL/GenBank/DDBJ databases">
        <title>The Natural Products Discovery Center: Release of the First 8490 Sequenced Strains for Exploring Actinobacteria Biosynthetic Diversity.</title>
        <authorList>
            <person name="Kalkreuter E."/>
            <person name="Kautsar S.A."/>
            <person name="Yang D."/>
            <person name="Bader C.D."/>
            <person name="Teijaro C.N."/>
            <person name="Fluegel L."/>
            <person name="Davis C.M."/>
            <person name="Simpson J.R."/>
            <person name="Lauterbach L."/>
            <person name="Steele A.D."/>
            <person name="Gui C."/>
            <person name="Meng S."/>
            <person name="Li G."/>
            <person name="Viehrig K."/>
            <person name="Ye F."/>
            <person name="Su P."/>
            <person name="Kiefer A.F."/>
            <person name="Nichols A."/>
            <person name="Cepeda A.J."/>
            <person name="Yan W."/>
            <person name="Fan B."/>
            <person name="Jiang Y."/>
            <person name="Adhikari A."/>
            <person name="Zheng C.-J."/>
            <person name="Schuster L."/>
            <person name="Cowan T.M."/>
            <person name="Smanski M.J."/>
            <person name="Chevrette M.G."/>
            <person name="De Carvalho L.P.S."/>
            <person name="Shen B."/>
        </authorList>
    </citation>
    <scope>NUCLEOTIDE SEQUENCE [LARGE SCALE GENOMIC DNA]</scope>
    <source>
        <strain evidence="2 3">NPDC020568</strain>
    </source>
</reference>
<dbReference type="InterPro" id="IPR026467">
    <property type="entry name" value="Ser/Gly_Cys_C_dom"/>
</dbReference>
<keyword evidence="1" id="KW-1133">Transmembrane helix</keyword>
<dbReference type="EMBL" id="JBIRUQ010000006">
    <property type="protein sequence ID" value="MFI1463849.1"/>
    <property type="molecule type" value="Genomic_DNA"/>
</dbReference>
<dbReference type="RefSeq" id="WP_063820662.1">
    <property type="nucleotide sequence ID" value="NZ_JBIRUQ010000006.1"/>
</dbReference>
<dbReference type="NCBIfam" id="TIGR04222">
    <property type="entry name" value="near_uncomplex"/>
    <property type="match status" value="1"/>
</dbReference>
<feature type="transmembrane region" description="Helical" evidence="1">
    <location>
        <begin position="27"/>
        <end position="44"/>
    </location>
</feature>
<evidence type="ECO:0000313" key="2">
    <source>
        <dbReference type="EMBL" id="MFI1463849.1"/>
    </source>
</evidence>
<dbReference type="GeneID" id="93507774"/>
<gene>
    <name evidence="2" type="ORF">ACH4WX_24280</name>
</gene>
<protein>
    <submittedName>
        <fullName evidence="2">TIGR04222 domain-containing membrane protein</fullName>
    </submittedName>
</protein>
<evidence type="ECO:0000256" key="1">
    <source>
        <dbReference type="SAM" id="Phobius"/>
    </source>
</evidence>
<keyword evidence="1" id="KW-0812">Transmembrane</keyword>
<keyword evidence="1" id="KW-0472">Membrane</keyword>
<name>A0ABW7TWB8_9NOCA</name>
<feature type="transmembrane region" description="Helical" evidence="1">
    <location>
        <begin position="157"/>
        <end position="176"/>
    </location>
</feature>
<feature type="transmembrane region" description="Helical" evidence="1">
    <location>
        <begin position="234"/>
        <end position="254"/>
    </location>
</feature>
<feature type="transmembrane region" description="Helical" evidence="1">
    <location>
        <begin position="182"/>
        <end position="200"/>
    </location>
</feature>
<proteinExistence type="predicted"/>